<dbReference type="OMA" id="YELMWRI"/>
<dbReference type="Gene3D" id="3.40.50.1820">
    <property type="entry name" value="alpha/beta hydrolase"/>
    <property type="match status" value="1"/>
</dbReference>
<keyword evidence="3" id="KW-1185">Reference proteome</keyword>
<sequence length="388" mass="44826">MQFNNFIFPAPKISYSGESKNIIWISGDEPKYNNEQTFIRNFQKFKVKAKILNNHQNFNKNSGQGIYQNSENNKKFVENQVYNQNFSFQNKNKQFNEADKENYNTCEKNGKNQDNQNFESKSQILEEKTQKKKIFAKKSPIPCLYLPFQEGSDSILIYFHGNAEDLGYSYDFANALRKNLQINVLSVEYPGYGAYEGNPCSDKIIEDCEIVFEFLTSTLNISAKKIFLFGRSIGSGPATHLASKKRPGCLILMCPYTSIRNIVKDLVGAWPALLVADRFKNIEKISKVRCPSFFVHGQKDKLIPYQHSIDLMSKCQGMSYLNLSENMTHNEFRMMDDIIVPLKKFFQNCEIRIQTGNGPNRININTMLFRKPKENSILIEQMNTQQNE</sequence>
<dbReference type="InterPro" id="IPR022742">
    <property type="entry name" value="Hydrolase_4"/>
</dbReference>
<dbReference type="Pfam" id="PF12146">
    <property type="entry name" value="Hydrolase_4"/>
    <property type="match status" value="1"/>
</dbReference>
<organism evidence="2 3">
    <name type="scientific">Pseudocohnilembus persalinus</name>
    <name type="common">Ciliate</name>
    <dbReference type="NCBI Taxonomy" id="266149"/>
    <lineage>
        <taxon>Eukaryota</taxon>
        <taxon>Sar</taxon>
        <taxon>Alveolata</taxon>
        <taxon>Ciliophora</taxon>
        <taxon>Intramacronucleata</taxon>
        <taxon>Oligohymenophorea</taxon>
        <taxon>Scuticociliatia</taxon>
        <taxon>Philasterida</taxon>
        <taxon>Pseudocohnilembidae</taxon>
        <taxon>Pseudocohnilembus</taxon>
    </lineage>
</organism>
<dbReference type="OrthoDB" id="10249433at2759"/>
<dbReference type="SUPFAM" id="SSF53474">
    <property type="entry name" value="alpha/beta-Hydrolases"/>
    <property type="match status" value="1"/>
</dbReference>
<accession>A0A0V0R534</accession>
<evidence type="ECO:0000313" key="2">
    <source>
        <dbReference type="EMBL" id="KRX09336.1"/>
    </source>
</evidence>
<protein>
    <recommendedName>
        <fullName evidence="1">Serine aminopeptidase S33 domain-containing protein</fullName>
    </recommendedName>
</protein>
<dbReference type="EMBL" id="LDAU01000052">
    <property type="protein sequence ID" value="KRX09336.1"/>
    <property type="molecule type" value="Genomic_DNA"/>
</dbReference>
<dbReference type="InParanoid" id="A0A0V0R534"/>
<evidence type="ECO:0000259" key="1">
    <source>
        <dbReference type="Pfam" id="PF12146"/>
    </source>
</evidence>
<dbReference type="Proteomes" id="UP000054937">
    <property type="component" value="Unassembled WGS sequence"/>
</dbReference>
<name>A0A0V0R534_PSEPJ</name>
<evidence type="ECO:0000313" key="3">
    <source>
        <dbReference type="Proteomes" id="UP000054937"/>
    </source>
</evidence>
<gene>
    <name evidence="2" type="ORF">PPERSA_09220</name>
</gene>
<reference evidence="2 3" key="1">
    <citation type="journal article" date="2015" name="Sci. Rep.">
        <title>Genome of the facultative scuticociliatosis pathogen Pseudocohnilembus persalinus provides insight into its virulence through horizontal gene transfer.</title>
        <authorList>
            <person name="Xiong J."/>
            <person name="Wang G."/>
            <person name="Cheng J."/>
            <person name="Tian M."/>
            <person name="Pan X."/>
            <person name="Warren A."/>
            <person name="Jiang C."/>
            <person name="Yuan D."/>
            <person name="Miao W."/>
        </authorList>
    </citation>
    <scope>NUCLEOTIDE SEQUENCE [LARGE SCALE GENOMIC DNA]</scope>
    <source>
        <strain evidence="2">36N120E</strain>
    </source>
</reference>
<feature type="domain" description="Serine aminopeptidase S33" evidence="1">
    <location>
        <begin position="153"/>
        <end position="267"/>
    </location>
</feature>
<comment type="caution">
    <text evidence="2">The sequence shown here is derived from an EMBL/GenBank/DDBJ whole genome shotgun (WGS) entry which is preliminary data.</text>
</comment>
<dbReference type="PANTHER" id="PTHR12277:SF197">
    <property type="entry name" value="CHROMOSOME UNDETERMINED SCAFFOLD_38, WHOLE GENOME SHOTGUN SEQUENCE"/>
    <property type="match status" value="1"/>
</dbReference>
<dbReference type="AlphaFoldDB" id="A0A0V0R534"/>
<dbReference type="InterPro" id="IPR029058">
    <property type="entry name" value="AB_hydrolase_fold"/>
</dbReference>
<proteinExistence type="predicted"/>
<dbReference type="PANTHER" id="PTHR12277">
    <property type="entry name" value="ALPHA/BETA HYDROLASE DOMAIN-CONTAINING PROTEIN"/>
    <property type="match status" value="1"/>
</dbReference>